<feature type="transmembrane region" description="Helical" evidence="1">
    <location>
        <begin position="372"/>
        <end position="394"/>
    </location>
</feature>
<keyword evidence="1" id="KW-1133">Transmembrane helix</keyword>
<feature type="transmembrane region" description="Helical" evidence="1">
    <location>
        <begin position="293"/>
        <end position="316"/>
    </location>
</feature>
<feature type="transmembrane region" description="Helical" evidence="1">
    <location>
        <begin position="496"/>
        <end position="518"/>
    </location>
</feature>
<gene>
    <name evidence="2" type="ORF">H2204_013617</name>
</gene>
<evidence type="ECO:0000256" key="1">
    <source>
        <dbReference type="SAM" id="Phobius"/>
    </source>
</evidence>
<reference evidence="2" key="1">
    <citation type="submission" date="2022-10" db="EMBL/GenBank/DDBJ databases">
        <title>Culturing micro-colonial fungi from biological soil crusts in the Mojave desert and describing Neophaeococcomyces mojavensis, and introducing the new genera and species Taxawa tesnikishii.</title>
        <authorList>
            <person name="Kurbessoian T."/>
            <person name="Stajich J.E."/>
        </authorList>
    </citation>
    <scope>NUCLEOTIDE SEQUENCE</scope>
    <source>
        <strain evidence="2">TK_35</strain>
    </source>
</reference>
<proteinExistence type="predicted"/>
<protein>
    <submittedName>
        <fullName evidence="2">Uncharacterized protein</fullName>
    </submittedName>
</protein>
<sequence length="547" mass="59565">MSNSQPPALPVQGQAPVPASVVTVEQLKRDVLPTLFAGRTDIGRYGPADLASASAEPAWQDGSANALAQALAELVSRLSEHDPNALLQRAGWWKRFTGADIEERLRRRIAMGSNGDVLARIEREAIAVRASVDRLDAQLLEHDVQGVRLQVYIDAGVQFLQELPAAVDNDDDAPVLDRPVERLQRRVANLTALLASHSMSRMQVQLARSHAIDLLDRYSETVQILLPIWRQTIQALHNSDNASPQMIASAAQAQDQLKQALQQLLRTSAIPPDLQARVEAVPGLRALYRRASLLRVFGLACLPLAATALSYMALAFTGTELGPPSWAHVPAGYGAKDTGKQLLILMVMTPLLLVWMYFGVRDLLGRHRVRRFAWSFALGSMLLCGALGSVGITAPAVGQGDRLDHRQLDALIASPDFSSFSPQWQAYLRAQQELPYGVASSAVVATAHALANGEDIGVPVSPAMQSRFEKAAGLPRSERSQRWHHQRLLGWLLFDVGWVLALLAVPALLALGAVAMVLGHHLRRRSEVINGLLQQLQPVPAPPRAQP</sequence>
<evidence type="ECO:0000313" key="2">
    <source>
        <dbReference type="EMBL" id="KAJ9617565.1"/>
    </source>
</evidence>
<keyword evidence="1" id="KW-0472">Membrane</keyword>
<accession>A0AA39CPX2</accession>
<dbReference type="AlphaFoldDB" id="A0AA39CPX2"/>
<keyword evidence="1" id="KW-0812">Transmembrane</keyword>
<comment type="caution">
    <text evidence="2">The sequence shown here is derived from an EMBL/GenBank/DDBJ whole genome shotgun (WGS) entry which is preliminary data.</text>
</comment>
<name>A0AA39CPX2_9EURO</name>
<organism evidence="2">
    <name type="scientific">Knufia peltigerae</name>
    <dbReference type="NCBI Taxonomy" id="1002370"/>
    <lineage>
        <taxon>Eukaryota</taxon>
        <taxon>Fungi</taxon>
        <taxon>Dikarya</taxon>
        <taxon>Ascomycota</taxon>
        <taxon>Pezizomycotina</taxon>
        <taxon>Eurotiomycetes</taxon>
        <taxon>Chaetothyriomycetidae</taxon>
        <taxon>Chaetothyriales</taxon>
        <taxon>Trichomeriaceae</taxon>
        <taxon>Knufia</taxon>
    </lineage>
</organism>
<dbReference type="EMBL" id="JAPDRN010000158">
    <property type="protein sequence ID" value="KAJ9617565.1"/>
    <property type="molecule type" value="Genomic_DNA"/>
</dbReference>
<feature type="transmembrane region" description="Helical" evidence="1">
    <location>
        <begin position="342"/>
        <end position="360"/>
    </location>
</feature>